<dbReference type="Gene3D" id="3.40.50.12780">
    <property type="entry name" value="N-terminal domain of ligase-like"/>
    <property type="match status" value="1"/>
</dbReference>
<dbReference type="SUPFAM" id="SSF56801">
    <property type="entry name" value="Acetyl-CoA synthetase-like"/>
    <property type="match status" value="1"/>
</dbReference>
<dbReference type="SMART" id="SM00823">
    <property type="entry name" value="PKS_PP"/>
    <property type="match status" value="1"/>
</dbReference>
<dbReference type="RefSeq" id="WP_231332950.1">
    <property type="nucleotide sequence ID" value="NZ_CP059572.1"/>
</dbReference>
<dbReference type="NCBIfam" id="NF041592">
    <property type="entry name" value="carboxyl_red"/>
    <property type="match status" value="1"/>
</dbReference>
<name>A0ABX8QPS0_9ACTN</name>
<feature type="domain" description="Carrier" evidence="5">
    <location>
        <begin position="661"/>
        <end position="736"/>
    </location>
</feature>
<reference evidence="6" key="1">
    <citation type="submission" date="2020-07" db="EMBL/GenBank/DDBJ databases">
        <authorList>
            <person name="Tarantini F.S."/>
            <person name="Hong K.W."/>
            <person name="Chan K.G."/>
        </authorList>
    </citation>
    <scope>NUCLEOTIDE SEQUENCE</scope>
    <source>
        <strain evidence="6">32-07</strain>
    </source>
</reference>
<dbReference type="InterPro" id="IPR036736">
    <property type="entry name" value="ACP-like_sf"/>
</dbReference>
<dbReference type="NCBIfam" id="TIGR01746">
    <property type="entry name" value="Thioester-redct"/>
    <property type="match status" value="1"/>
</dbReference>
<dbReference type="PROSITE" id="PS00455">
    <property type="entry name" value="AMP_BINDING"/>
    <property type="match status" value="1"/>
</dbReference>
<organism evidence="6 7">
    <name type="scientific">Actinomadura graeca</name>
    <dbReference type="NCBI Taxonomy" id="2750812"/>
    <lineage>
        <taxon>Bacteria</taxon>
        <taxon>Bacillati</taxon>
        <taxon>Actinomycetota</taxon>
        <taxon>Actinomycetes</taxon>
        <taxon>Streptosporangiales</taxon>
        <taxon>Thermomonosporaceae</taxon>
        <taxon>Actinomadura</taxon>
    </lineage>
</organism>
<dbReference type="PROSITE" id="PS50075">
    <property type="entry name" value="CARRIER"/>
    <property type="match status" value="1"/>
</dbReference>
<proteinExistence type="predicted"/>
<dbReference type="SUPFAM" id="SSF47336">
    <property type="entry name" value="ACP-like"/>
    <property type="match status" value="1"/>
</dbReference>
<dbReference type="InterPro" id="IPR013120">
    <property type="entry name" value="FAR_NAD-bd"/>
</dbReference>
<keyword evidence="4" id="KW-0067">ATP-binding</keyword>
<dbReference type="Pfam" id="PF07993">
    <property type="entry name" value="NAD_binding_4"/>
    <property type="match status" value="1"/>
</dbReference>
<evidence type="ECO:0000313" key="6">
    <source>
        <dbReference type="EMBL" id="QXJ19914.1"/>
    </source>
</evidence>
<keyword evidence="3" id="KW-0547">Nucleotide-binding</keyword>
<evidence type="ECO:0000256" key="1">
    <source>
        <dbReference type="ARBA" id="ARBA00022450"/>
    </source>
</evidence>
<dbReference type="SUPFAM" id="SSF51735">
    <property type="entry name" value="NAD(P)-binding Rossmann-fold domains"/>
    <property type="match status" value="1"/>
</dbReference>
<dbReference type="InterPro" id="IPR010080">
    <property type="entry name" value="Thioester_reductase-like_dom"/>
</dbReference>
<dbReference type="PANTHER" id="PTHR43272:SF33">
    <property type="entry name" value="AMP-BINDING DOMAIN-CONTAINING PROTEIN-RELATED"/>
    <property type="match status" value="1"/>
</dbReference>
<evidence type="ECO:0000256" key="3">
    <source>
        <dbReference type="ARBA" id="ARBA00022741"/>
    </source>
</evidence>
<dbReference type="Gene3D" id="1.10.1200.10">
    <property type="entry name" value="ACP-like"/>
    <property type="match status" value="1"/>
</dbReference>
<dbReference type="Pfam" id="PF00501">
    <property type="entry name" value="AMP-binding"/>
    <property type="match status" value="1"/>
</dbReference>
<dbReference type="InterPro" id="IPR020806">
    <property type="entry name" value="PKS_PP-bd"/>
</dbReference>
<dbReference type="InterPro" id="IPR009081">
    <property type="entry name" value="PP-bd_ACP"/>
</dbReference>
<dbReference type="InterPro" id="IPR046407">
    <property type="entry name" value="CAR"/>
</dbReference>
<evidence type="ECO:0000259" key="5">
    <source>
        <dbReference type="PROSITE" id="PS50075"/>
    </source>
</evidence>
<accession>A0ABX8QPS0</accession>
<dbReference type="InterPro" id="IPR000873">
    <property type="entry name" value="AMP-dep_synth/lig_dom"/>
</dbReference>
<dbReference type="Pfam" id="PF00550">
    <property type="entry name" value="PP-binding"/>
    <property type="match status" value="1"/>
</dbReference>
<dbReference type="InterPro" id="IPR020845">
    <property type="entry name" value="AMP-binding_CS"/>
</dbReference>
<sequence>MRVPNDPGAAVLSGPGTWESRLERRVAAAYATDGQLRAAAPDPAVAARLRTPGLRQTEIIAAVLGGYADRPALGQRAVEATVDPVTGRRAPRLLPRFDTITYRELAARVGAAAGALGHGTARPVRPGDRIAIAGFTGIDYTVLDLVCPHLGAVCVPLPSDMPDAQLAATLAETAPRVLAVTPALLARAVGHVLAGPAPALLLVFGHHPGVDDHRDAVEDARRRLAEAGSPVPVETLDALIARGRAGPAVAAHVPAAGEDPPALLLYTSGSTGTPKGAVYSDRLAGQFWGSRRQIPALCFTYMTMGHGAGRGATYSALARGGTVYFTAREDKSTLFEDIALVRPTEMPCVPRLCELVFQRFHGEVARRMAAGEDRARAEREVTAGMRGRVLGDRLLMLVCGTAPLSAELRAFTEALLDLEVHDGYGSTEAGGGLLFDHRVQSPPVLDYRIADVPELGYFRTDRPHPRGELLLKTTLMFQGYYGRPDLTAGVFDADGFYRTGDIVAETGPGRLVPVDRRNNVVKLAQGEFVAVAALEAEFARSPLIRQIFLYGGARHPFLLGVVVPSDAAAHLGGADEVKAGIGASLREIARAARLGPAEIPRDLVIEPEPFSARNGLLSEVGKPLRAALTRRYADRLERRYADMAAQQAAELRALHVSGAGRPTPETVARAARAVLGGGEERTRPDTRFTDLGMDSLAALEFATLLTGIFGVEVPVSTILGPATDLGWLAAHIDQERAAVARRPTAASVHGTGSFRGARGTQGTGPAVRAADLILEAFLDAGTLAAARALPPAAVPARTVLLTGGNGYLGRFLCLELLRRARASGGTVVCLVRGRDAEAARGRLDAAFDSGDPELLSEYRDLARHHLAVLAGDVGRPRLGLPEPDWRRLAETVDLIVHSAAHVNHLLPYAQLFGPNVTGTAEIIRLALTTRRKPVAHLSTVAATDQAGAAALDEDDDIRLVSPVRVADGGHAGGYGTSKWAGEVLLREAHEKCGLPVTVFRPAMIGAHTRYTGQLNTADTFTRLLFSLLVTGVAPKSWRHPGDDAGRPARVEGLPVDVTAAAVAALGARTAEGWLTYHVIDPHTGGIDLDEVVDRLIATGHPIRRIDGYADWLTRFEGALRALPAHRRALSVLPVLDAYRQPVRPGPVLSAARFRAAVRSARPGPGDDVPGLTTALIDKYVDDLRRRRLLDGPPPGR</sequence>
<dbReference type="InterPro" id="IPR042099">
    <property type="entry name" value="ANL_N_sf"/>
</dbReference>
<evidence type="ECO:0000313" key="7">
    <source>
        <dbReference type="Proteomes" id="UP001049518"/>
    </source>
</evidence>
<keyword evidence="7" id="KW-1185">Reference proteome</keyword>
<dbReference type="Proteomes" id="UP001049518">
    <property type="component" value="Chromosome"/>
</dbReference>
<dbReference type="Gene3D" id="3.40.50.720">
    <property type="entry name" value="NAD(P)-binding Rossmann-like Domain"/>
    <property type="match status" value="1"/>
</dbReference>
<protein>
    <submittedName>
        <fullName evidence="6">Thioester reductase domain-containing protein</fullName>
    </submittedName>
</protein>
<dbReference type="CDD" id="cd05235">
    <property type="entry name" value="SDR_e1"/>
    <property type="match status" value="1"/>
</dbReference>
<gene>
    <name evidence="6" type="ORF">AGRA3207_000525</name>
</gene>
<evidence type="ECO:0000256" key="2">
    <source>
        <dbReference type="ARBA" id="ARBA00022553"/>
    </source>
</evidence>
<dbReference type="EMBL" id="CP059572">
    <property type="protein sequence ID" value="QXJ19914.1"/>
    <property type="molecule type" value="Genomic_DNA"/>
</dbReference>
<keyword evidence="1" id="KW-0596">Phosphopantetheine</keyword>
<evidence type="ECO:0000256" key="4">
    <source>
        <dbReference type="ARBA" id="ARBA00022840"/>
    </source>
</evidence>
<keyword evidence="2" id="KW-0597">Phosphoprotein</keyword>
<dbReference type="InterPro" id="IPR036291">
    <property type="entry name" value="NAD(P)-bd_dom_sf"/>
</dbReference>
<dbReference type="PANTHER" id="PTHR43272">
    <property type="entry name" value="LONG-CHAIN-FATTY-ACID--COA LIGASE"/>
    <property type="match status" value="1"/>
</dbReference>